<name>A0A2B7XQM9_POLH7</name>
<feature type="region of interest" description="Disordered" evidence="1">
    <location>
        <begin position="169"/>
        <end position="194"/>
    </location>
</feature>
<dbReference type="PANTHER" id="PTHR42085:SF2">
    <property type="entry name" value="F-BOX DOMAIN-CONTAINING PROTEIN"/>
    <property type="match status" value="1"/>
</dbReference>
<protein>
    <submittedName>
        <fullName evidence="2">Uncharacterized protein</fullName>
    </submittedName>
</protein>
<evidence type="ECO:0000313" key="2">
    <source>
        <dbReference type="EMBL" id="PGH11280.1"/>
    </source>
</evidence>
<organism evidence="2 3">
    <name type="scientific">Polytolypa hystricis (strain UAMH7299)</name>
    <dbReference type="NCBI Taxonomy" id="1447883"/>
    <lineage>
        <taxon>Eukaryota</taxon>
        <taxon>Fungi</taxon>
        <taxon>Dikarya</taxon>
        <taxon>Ascomycota</taxon>
        <taxon>Pezizomycotina</taxon>
        <taxon>Eurotiomycetes</taxon>
        <taxon>Eurotiomycetidae</taxon>
        <taxon>Onygenales</taxon>
        <taxon>Onygenales incertae sedis</taxon>
        <taxon>Polytolypa</taxon>
    </lineage>
</organism>
<evidence type="ECO:0000256" key="1">
    <source>
        <dbReference type="SAM" id="MobiDB-lite"/>
    </source>
</evidence>
<dbReference type="AlphaFoldDB" id="A0A2B7XQM9"/>
<gene>
    <name evidence="2" type="ORF">AJ80_07179</name>
</gene>
<comment type="caution">
    <text evidence="2">The sequence shown here is derived from an EMBL/GenBank/DDBJ whole genome shotgun (WGS) entry which is preliminary data.</text>
</comment>
<feature type="region of interest" description="Disordered" evidence="1">
    <location>
        <begin position="1"/>
        <end position="34"/>
    </location>
</feature>
<feature type="compositionally biased region" description="Pro residues" evidence="1">
    <location>
        <begin position="17"/>
        <end position="33"/>
    </location>
</feature>
<reference evidence="2 3" key="1">
    <citation type="submission" date="2017-10" db="EMBL/GenBank/DDBJ databases">
        <title>Comparative genomics in systemic dimorphic fungi from Ajellomycetaceae.</title>
        <authorList>
            <person name="Munoz J.F."/>
            <person name="Mcewen J.G."/>
            <person name="Clay O.K."/>
            <person name="Cuomo C.A."/>
        </authorList>
    </citation>
    <scope>NUCLEOTIDE SEQUENCE [LARGE SCALE GENOMIC DNA]</scope>
    <source>
        <strain evidence="2 3">UAMH7299</strain>
    </source>
</reference>
<dbReference type="InterPro" id="IPR038883">
    <property type="entry name" value="AN11006-like"/>
</dbReference>
<dbReference type="PANTHER" id="PTHR42085">
    <property type="entry name" value="F-BOX DOMAIN-CONTAINING PROTEIN"/>
    <property type="match status" value="1"/>
</dbReference>
<evidence type="ECO:0000313" key="3">
    <source>
        <dbReference type="Proteomes" id="UP000224634"/>
    </source>
</evidence>
<dbReference type="EMBL" id="PDNA01000134">
    <property type="protein sequence ID" value="PGH11280.1"/>
    <property type="molecule type" value="Genomic_DNA"/>
</dbReference>
<feature type="compositionally biased region" description="Polar residues" evidence="1">
    <location>
        <begin position="182"/>
        <end position="194"/>
    </location>
</feature>
<dbReference type="OrthoDB" id="62952at2759"/>
<dbReference type="Proteomes" id="UP000224634">
    <property type="component" value="Unassembled WGS sequence"/>
</dbReference>
<proteinExistence type="predicted"/>
<sequence>MEETSTGDCIQQIGDSPPTPPAKPPEFSPPPTPIDGQKPSFFDLPLHIRRKIYRHAVVPTRLFVRPFISSIYIDDLDRLETYGTPNMALFQVCKRVNEECTLVFYKENVFSFIHVDLFVGLLIEHPRLGEKLKHMHKVELIFDGRDFQYLTDTFCDDLEYGARVLLRGGQGGGGEQQQQQQDISDSSSPTDSQPLSETITQAANIFTTLRQEILSSAHRPKINEIMTTAHLSAIHDHSIHNLRENLWGRTLTFIRQRLLLTNLYLDFTNCYCPAGCCRLAEQVMEWGWTRVWVFGQPNNVSIVGATAKERRCVLKVLARQAPTMSNKSVDKLVDIAKAVHPSKGTYVYRVMREAFREIEMN</sequence>
<keyword evidence="3" id="KW-1185">Reference proteome</keyword>
<accession>A0A2B7XQM9</accession>